<dbReference type="CDD" id="cd04301">
    <property type="entry name" value="NAT_SF"/>
    <property type="match status" value="1"/>
</dbReference>
<accession>A0ABT7SVM1</accession>
<evidence type="ECO:0000256" key="5">
    <source>
        <dbReference type="ARBA" id="ARBA00023315"/>
    </source>
</evidence>
<dbReference type="Proteomes" id="UP001234343">
    <property type="component" value="Unassembled WGS sequence"/>
</dbReference>
<dbReference type="EMBL" id="JAUCBP010000006">
    <property type="protein sequence ID" value="MDM7860059.1"/>
    <property type="molecule type" value="Genomic_DNA"/>
</dbReference>
<dbReference type="PANTHER" id="PTHR10925:SF5">
    <property type="entry name" value="RNA CYTIDINE ACETYLTRANSFERASE"/>
    <property type="match status" value="1"/>
</dbReference>
<evidence type="ECO:0000256" key="4">
    <source>
        <dbReference type="ARBA" id="ARBA00022840"/>
    </source>
</evidence>
<evidence type="ECO:0000256" key="3">
    <source>
        <dbReference type="ARBA" id="ARBA00022741"/>
    </source>
</evidence>
<dbReference type="GO" id="GO:0016746">
    <property type="term" value="F:acyltransferase activity"/>
    <property type="evidence" value="ECO:0007669"/>
    <property type="project" value="UniProtKB-KW"/>
</dbReference>
<dbReference type="Pfam" id="PF05127">
    <property type="entry name" value="NAT10_TcmA_helicase"/>
    <property type="match status" value="1"/>
</dbReference>
<keyword evidence="3" id="KW-0547">Nucleotide-binding</keyword>
<dbReference type="SUPFAM" id="SSF52540">
    <property type="entry name" value="P-loop containing nucleoside triphosphate hydrolases"/>
    <property type="match status" value="1"/>
</dbReference>
<name>A0ABT7SVM1_9ALTE</name>
<evidence type="ECO:0000259" key="6">
    <source>
        <dbReference type="PROSITE" id="PS51186"/>
    </source>
</evidence>
<reference evidence="7 8" key="1">
    <citation type="submission" date="2023-06" db="EMBL/GenBank/DDBJ databases">
        <title>Alteromonas sp. ASW11-36 isolated from intertidal sand.</title>
        <authorList>
            <person name="Li Y."/>
        </authorList>
    </citation>
    <scope>NUCLEOTIDE SEQUENCE [LARGE SCALE GENOMIC DNA]</scope>
    <source>
        <strain evidence="7 8">ASW11-36</strain>
    </source>
</reference>
<keyword evidence="1 7" id="KW-0808">Transferase</keyword>
<keyword evidence="5 7" id="KW-0012">Acyltransferase</keyword>
<dbReference type="Pfam" id="PF13718">
    <property type="entry name" value="GNAT_acetyltr_2"/>
    <property type="match status" value="1"/>
</dbReference>
<dbReference type="InterPro" id="IPR000182">
    <property type="entry name" value="GNAT_dom"/>
</dbReference>
<dbReference type="InterPro" id="IPR007807">
    <property type="entry name" value="TcmA/NAT10_helicase"/>
</dbReference>
<keyword evidence="8" id="KW-1185">Reference proteome</keyword>
<gene>
    <name evidence="7" type="ORF">QTP81_05560</name>
</gene>
<evidence type="ECO:0000313" key="7">
    <source>
        <dbReference type="EMBL" id="MDM7860059.1"/>
    </source>
</evidence>
<organism evidence="7 8">
    <name type="scientific">Alteromonas arenosi</name>
    <dbReference type="NCBI Taxonomy" id="3055817"/>
    <lineage>
        <taxon>Bacteria</taxon>
        <taxon>Pseudomonadati</taxon>
        <taxon>Pseudomonadota</taxon>
        <taxon>Gammaproteobacteria</taxon>
        <taxon>Alteromonadales</taxon>
        <taxon>Alteromonadaceae</taxon>
        <taxon>Alteromonas/Salinimonas group</taxon>
        <taxon>Alteromonas</taxon>
    </lineage>
</organism>
<dbReference type="PROSITE" id="PS51186">
    <property type="entry name" value="GNAT"/>
    <property type="match status" value="1"/>
</dbReference>
<dbReference type="SUPFAM" id="SSF55729">
    <property type="entry name" value="Acyl-CoA N-acyltransferases (Nat)"/>
    <property type="match status" value="1"/>
</dbReference>
<keyword evidence="2" id="KW-0819">tRNA processing</keyword>
<keyword evidence="4" id="KW-0067">ATP-binding</keyword>
<evidence type="ECO:0000256" key="1">
    <source>
        <dbReference type="ARBA" id="ARBA00022679"/>
    </source>
</evidence>
<dbReference type="RefSeq" id="WP_289364278.1">
    <property type="nucleotide sequence ID" value="NZ_JAUCBP010000006.1"/>
</dbReference>
<proteinExistence type="predicted"/>
<dbReference type="InterPro" id="IPR027417">
    <property type="entry name" value="P-loop_NTPase"/>
</dbReference>
<protein>
    <submittedName>
        <fullName evidence="7">GNAT family N-acetyltransferase</fullName>
        <ecNumber evidence="7">2.3.1.-</ecNumber>
    </submittedName>
</protein>
<dbReference type="PANTHER" id="PTHR10925">
    <property type="entry name" value="N-ACETYLTRANSFERASE 10"/>
    <property type="match status" value="1"/>
</dbReference>
<sequence length="661" mass="74496">MIAVSDAVKQIDEWLTQRCQSVNHRQLLMLCGEKVWQQAIAEYTIDSFQQYYGTELPCSWYGERLSNKAVLPHHPNHLIGQQTLLVTYNASERLAAKHFLVLAGTIVHQGLLVVLSPSLATWRHSLTFLAKQSYGTQTSGSAFATYLQNMIVGDSSVAIIEQQSGEIRLPLAPVEHVMSVDTNCAPFATSEQRVVGTAMKAKLAEGENYILSLTARRGRGKTWLLGWLCSAVLAEAGRVAVVSSRASAIKPLFAQTDASKAQQNLRFYPPDSSDLKDSDYDLLVIDEVASIPIPLLLTLCQARCNCILSTTIDGYEGTGQGFLHRLLPEIQSRYRHYNAFQLEQPLRWHLNDSLENLLTRVFCLSATIKMPESQLNTSDFYCRQVCSTELLEQPELFRQVFALLKLAHYQTTAEDLIRLLDSPEQLLFLAYVESQVVGVLVIIEEGNSQVSSLREEISSGQRRVAGHMSLQLCAFNTRAPEFCDLKLWRVNRIAVASPFRRRGIASALLDLATQCAREHQQIDAITTLFGSQPEIEQFWQQSGFSFYYRGRKTNKASNAENVLYVSPISRTGKHCFNLNKTLTPSQHKAKIRDYIAGYRAAGHCQQSFAWFGKNANDIQTQQIMQRLSETSRKLRITDFAEFGFKCESQIKEYLRRLINVT</sequence>
<dbReference type="Gene3D" id="3.40.630.30">
    <property type="match status" value="1"/>
</dbReference>
<evidence type="ECO:0000313" key="8">
    <source>
        <dbReference type="Proteomes" id="UP001234343"/>
    </source>
</evidence>
<dbReference type="InterPro" id="IPR016181">
    <property type="entry name" value="Acyl_CoA_acyltransferase"/>
</dbReference>
<dbReference type="InterPro" id="IPR032672">
    <property type="entry name" value="TmcA/NAT10/Kre33"/>
</dbReference>
<feature type="domain" description="N-acetyltransferase" evidence="6">
    <location>
        <begin position="387"/>
        <end position="569"/>
    </location>
</feature>
<evidence type="ECO:0000256" key="2">
    <source>
        <dbReference type="ARBA" id="ARBA00022694"/>
    </source>
</evidence>
<dbReference type="InterPro" id="IPR013562">
    <property type="entry name" value="TmcA/NAT10_N"/>
</dbReference>
<dbReference type="Gene3D" id="3.40.50.300">
    <property type="entry name" value="P-loop containing nucleotide triphosphate hydrolases"/>
    <property type="match status" value="1"/>
</dbReference>
<dbReference type="EC" id="2.3.1.-" evidence="7"/>
<dbReference type="Gene3D" id="3.40.50.11040">
    <property type="match status" value="1"/>
</dbReference>
<comment type="caution">
    <text evidence="7">The sequence shown here is derived from an EMBL/GenBank/DDBJ whole genome shotgun (WGS) entry which is preliminary data.</text>
</comment>
<dbReference type="Pfam" id="PF08351">
    <property type="entry name" value="TmcA_N"/>
    <property type="match status" value="1"/>
</dbReference>